<evidence type="ECO:0000256" key="16">
    <source>
        <dbReference type="RuleBase" id="RU003318"/>
    </source>
</evidence>
<dbReference type="GO" id="GO:0016339">
    <property type="term" value="P:calcium-dependent cell-cell adhesion via plasma membrane cell adhesion molecules"/>
    <property type="evidence" value="ECO:0007669"/>
    <property type="project" value="TreeGrafter"/>
</dbReference>
<dbReference type="FunFam" id="2.60.40.60:FF:000008">
    <property type="entry name" value="Cadherin 24"/>
    <property type="match status" value="1"/>
</dbReference>
<evidence type="ECO:0000259" key="20">
    <source>
        <dbReference type="PROSITE" id="PS50268"/>
    </source>
</evidence>
<evidence type="ECO:0000256" key="14">
    <source>
        <dbReference type="ARBA" id="ARBA00069585"/>
    </source>
</evidence>
<keyword evidence="10" id="KW-0965">Cell junction</keyword>
<dbReference type="InterPro" id="IPR002126">
    <property type="entry name" value="Cadherin-like_dom"/>
</dbReference>
<evidence type="ECO:0000256" key="1">
    <source>
        <dbReference type="ARBA" id="ARBA00004251"/>
    </source>
</evidence>
<dbReference type="SUPFAM" id="SSF49313">
    <property type="entry name" value="Cadherin-like"/>
    <property type="match status" value="5"/>
</dbReference>
<comment type="caution">
    <text evidence="21">The sequence shown here is derived from an EMBL/GenBank/DDBJ whole genome shotgun (WGS) entry which is preliminary data.</text>
</comment>
<feature type="domain" description="Cadherin" evidence="20">
    <location>
        <begin position="254"/>
        <end position="334"/>
    </location>
</feature>
<dbReference type="GO" id="GO:0044331">
    <property type="term" value="P:cell-cell adhesion mediated by cadherin"/>
    <property type="evidence" value="ECO:0007669"/>
    <property type="project" value="TreeGrafter"/>
</dbReference>
<evidence type="ECO:0000256" key="4">
    <source>
        <dbReference type="ARBA" id="ARBA00022692"/>
    </source>
</evidence>
<dbReference type="FunFam" id="2.60.40.60:FF:000097">
    <property type="entry name" value="cadherin-12 isoform X1"/>
    <property type="match status" value="1"/>
</dbReference>
<dbReference type="FunFam" id="2.60.40.60:FF:000012">
    <property type="entry name" value="Cadherin 24"/>
    <property type="match status" value="1"/>
</dbReference>
<evidence type="ECO:0000256" key="3">
    <source>
        <dbReference type="ARBA" id="ARBA00022475"/>
    </source>
</evidence>
<dbReference type="InterPro" id="IPR000233">
    <property type="entry name" value="Cadherin_Y-type_LIR"/>
</dbReference>
<evidence type="ECO:0000256" key="5">
    <source>
        <dbReference type="ARBA" id="ARBA00022723"/>
    </source>
</evidence>
<keyword evidence="7" id="KW-0677">Repeat</keyword>
<dbReference type="Gene3D" id="2.60.40.60">
    <property type="entry name" value="Cadherins"/>
    <property type="match status" value="5"/>
</dbReference>
<evidence type="ECO:0000256" key="11">
    <source>
        <dbReference type="ARBA" id="ARBA00022989"/>
    </source>
</evidence>
<dbReference type="InterPro" id="IPR020894">
    <property type="entry name" value="Cadherin_CS"/>
</dbReference>
<dbReference type="GO" id="GO:0034332">
    <property type="term" value="P:adherens junction organization"/>
    <property type="evidence" value="ECO:0007669"/>
    <property type="project" value="TreeGrafter"/>
</dbReference>
<dbReference type="GO" id="GO:0002009">
    <property type="term" value="P:morphogenesis of an epithelium"/>
    <property type="evidence" value="ECO:0007669"/>
    <property type="project" value="UniProtKB-ARBA"/>
</dbReference>
<dbReference type="Proteomes" id="UP000438429">
    <property type="component" value="Unassembled WGS sequence"/>
</dbReference>
<evidence type="ECO:0000256" key="18">
    <source>
        <dbReference type="SAM" id="MobiDB-lite"/>
    </source>
</evidence>
<dbReference type="GO" id="GO:0005912">
    <property type="term" value="C:adherens junction"/>
    <property type="evidence" value="ECO:0007669"/>
    <property type="project" value="UniProtKB-SubCell"/>
</dbReference>
<feature type="transmembrane region" description="Helical" evidence="19">
    <location>
        <begin position="781"/>
        <end position="812"/>
    </location>
</feature>
<evidence type="ECO:0000313" key="22">
    <source>
        <dbReference type="Proteomes" id="UP000438429"/>
    </source>
</evidence>
<dbReference type="InterPro" id="IPR039808">
    <property type="entry name" value="Cadherin"/>
</dbReference>
<protein>
    <recommendedName>
        <fullName evidence="14">Cadherin-12</fullName>
    </recommendedName>
</protein>
<comment type="subcellular location">
    <subcellularLocation>
        <location evidence="2">Cell junction</location>
        <location evidence="2">Adherens junction</location>
    </subcellularLocation>
    <subcellularLocation>
        <location evidence="1 16">Cell membrane</location>
        <topology evidence="1 16">Single-pass type I membrane protein</topology>
    </subcellularLocation>
</comment>
<evidence type="ECO:0000256" key="19">
    <source>
        <dbReference type="SAM" id="Phobius"/>
    </source>
</evidence>
<dbReference type="Pfam" id="PF01049">
    <property type="entry name" value="CADH_Y-type_LIR"/>
    <property type="match status" value="1"/>
</dbReference>
<dbReference type="GO" id="GO:0007156">
    <property type="term" value="P:homophilic cell adhesion via plasma membrane adhesion molecules"/>
    <property type="evidence" value="ECO:0007669"/>
    <property type="project" value="InterPro"/>
</dbReference>
<feature type="domain" description="Cadherin" evidence="20">
    <location>
        <begin position="663"/>
        <end position="782"/>
    </location>
</feature>
<evidence type="ECO:0000256" key="12">
    <source>
        <dbReference type="ARBA" id="ARBA00023136"/>
    </source>
</evidence>
<dbReference type="GO" id="GO:0000902">
    <property type="term" value="P:cell morphogenesis"/>
    <property type="evidence" value="ECO:0007669"/>
    <property type="project" value="TreeGrafter"/>
</dbReference>
<dbReference type="GO" id="GO:0045296">
    <property type="term" value="F:cadherin binding"/>
    <property type="evidence" value="ECO:0007669"/>
    <property type="project" value="TreeGrafter"/>
</dbReference>
<dbReference type="InterPro" id="IPR027397">
    <property type="entry name" value="Catenin-bd_sf"/>
</dbReference>
<gene>
    <name evidence="21" type="ORF">F2P81_019593</name>
</gene>
<dbReference type="FunFam" id="4.10.900.10:FF:000001">
    <property type="entry name" value="Cadherin 2"/>
    <property type="match status" value="1"/>
</dbReference>
<dbReference type="AlphaFoldDB" id="A0A6A4RZY4"/>
<dbReference type="PROSITE" id="PS50268">
    <property type="entry name" value="CADHERIN_2"/>
    <property type="match status" value="5"/>
</dbReference>
<feature type="region of interest" description="Disordered" evidence="18">
    <location>
        <begin position="120"/>
        <end position="149"/>
    </location>
</feature>
<dbReference type="PRINTS" id="PR00205">
    <property type="entry name" value="CADHERIN"/>
</dbReference>
<keyword evidence="12 19" id="KW-0472">Membrane</keyword>
<evidence type="ECO:0000256" key="13">
    <source>
        <dbReference type="ARBA" id="ARBA00023180"/>
    </source>
</evidence>
<dbReference type="GO" id="GO:0016342">
    <property type="term" value="C:catenin complex"/>
    <property type="evidence" value="ECO:0007669"/>
    <property type="project" value="TreeGrafter"/>
</dbReference>
<dbReference type="GO" id="GO:0007043">
    <property type="term" value="P:cell-cell junction assembly"/>
    <property type="evidence" value="ECO:0007669"/>
    <property type="project" value="TreeGrafter"/>
</dbReference>
<organism evidence="21 22">
    <name type="scientific">Scophthalmus maximus</name>
    <name type="common">Turbot</name>
    <name type="synonym">Psetta maxima</name>
    <dbReference type="NCBI Taxonomy" id="52904"/>
    <lineage>
        <taxon>Eukaryota</taxon>
        <taxon>Metazoa</taxon>
        <taxon>Chordata</taxon>
        <taxon>Craniata</taxon>
        <taxon>Vertebrata</taxon>
        <taxon>Euteleostomi</taxon>
        <taxon>Actinopterygii</taxon>
        <taxon>Neopterygii</taxon>
        <taxon>Teleostei</taxon>
        <taxon>Neoteleostei</taxon>
        <taxon>Acanthomorphata</taxon>
        <taxon>Carangaria</taxon>
        <taxon>Pleuronectiformes</taxon>
        <taxon>Pleuronectoidei</taxon>
        <taxon>Scophthalmidae</taxon>
        <taxon>Scophthalmus</taxon>
    </lineage>
</organism>
<evidence type="ECO:0000256" key="15">
    <source>
        <dbReference type="PROSITE-ProRule" id="PRU00043"/>
    </source>
</evidence>
<evidence type="ECO:0000256" key="7">
    <source>
        <dbReference type="ARBA" id="ARBA00022737"/>
    </source>
</evidence>
<keyword evidence="6" id="KW-0732">Signal</keyword>
<dbReference type="FunFam" id="2.60.40.60:FF:000009">
    <property type="entry name" value="Cadherin 24"/>
    <property type="match status" value="1"/>
</dbReference>
<dbReference type="SMART" id="SM00112">
    <property type="entry name" value="CA"/>
    <property type="match status" value="5"/>
</dbReference>
<dbReference type="CDD" id="cd11304">
    <property type="entry name" value="Cadherin_repeat"/>
    <property type="match status" value="5"/>
</dbReference>
<feature type="domain" description="Cadherin" evidence="20">
    <location>
        <begin position="444"/>
        <end position="558"/>
    </location>
</feature>
<keyword evidence="3" id="KW-1003">Cell membrane</keyword>
<proteinExistence type="predicted"/>
<dbReference type="Pfam" id="PF00028">
    <property type="entry name" value="Cadherin"/>
    <property type="match status" value="5"/>
</dbReference>
<keyword evidence="9 16" id="KW-0130">Cell adhesion</keyword>
<keyword evidence="4 16" id="KW-0812">Transmembrane</keyword>
<keyword evidence="8 15" id="KW-0106">Calcium</keyword>
<dbReference type="PANTHER" id="PTHR24027:SF96">
    <property type="entry name" value="CADHERIN-12"/>
    <property type="match status" value="1"/>
</dbReference>
<evidence type="ECO:0000256" key="9">
    <source>
        <dbReference type="ARBA" id="ARBA00022889"/>
    </source>
</evidence>
<dbReference type="GO" id="GO:0005509">
    <property type="term" value="F:calcium ion binding"/>
    <property type="evidence" value="ECO:0007669"/>
    <property type="project" value="UniProtKB-UniRule"/>
</dbReference>
<feature type="domain" description="Cadherin" evidence="20">
    <location>
        <begin position="559"/>
        <end position="663"/>
    </location>
</feature>
<feature type="compositionally biased region" description="Low complexity" evidence="18">
    <location>
        <begin position="129"/>
        <end position="140"/>
    </location>
</feature>
<keyword evidence="11 19" id="KW-1133">Transmembrane helix</keyword>
<dbReference type="InterPro" id="IPR015919">
    <property type="entry name" value="Cadherin-like_sf"/>
</dbReference>
<dbReference type="GO" id="GO:0016477">
    <property type="term" value="P:cell migration"/>
    <property type="evidence" value="ECO:0007669"/>
    <property type="project" value="TreeGrafter"/>
</dbReference>
<evidence type="ECO:0000256" key="17">
    <source>
        <dbReference type="RuleBase" id="RU004357"/>
    </source>
</evidence>
<dbReference type="PROSITE" id="PS00232">
    <property type="entry name" value="CADHERIN_1"/>
    <property type="match status" value="1"/>
</dbReference>
<dbReference type="GO" id="GO:0008013">
    <property type="term" value="F:beta-catenin binding"/>
    <property type="evidence" value="ECO:0007669"/>
    <property type="project" value="TreeGrafter"/>
</dbReference>
<sequence length="973" mass="107572">MSVETLPKSLSSDQLTFDQKWGIKLLSQCVGEGGEELGRKWARKLDAIAFAPVSTTTLRGFPIGILLSALFLHSTIHVYVCARIQRSVLTSEILWVTENKWIRVRCLTLVKRTLQVGDELHESVSGTQTDPSTSTSTRSPLRPPQVDSAWLSSRHWTSTWGPEPHRSPMLTRNCLLLFLWILVNAGSVLSSLRPPAAPPGRSRTGREHARSLVGPMRNGAAGFQRVKRGWVWNQFFVLEEYMGSDPQYVGKLHTDLDRGDSAVKYTLSGEGAGSIFTIDQTTGDIHALRSLDREEKPYYTLRAQAVDGNNNRPLEPESEFVIKVQDINDNEPKFLEGPYTASVPEMSPVGTYVTQVTATDADDPTYGNSARVVYSILHGQPYFSVDPKTGVIKTALPNMDREVKEQYQVLIQAKDMGGQLGGLAGTATVNITLSDVNDNPPRFSKSFFHLRVPESSAVGSAVGRIKAHDLDIGKNAEVEYTIVPGDGGAMFDITTSSHNQEGIIILKRPLDYETKKAYTFKVDASNAHLDPRFQSFGAFKDTATVKINVLDVDEPPVFNKPLYVMDVYEDTPAGTIIGAVTAQDLDASSSPVRYSIDWKSDMDSYFDIDPVEGTISTNELLDRENIAQHNVSVVATKLNSPVLTSRVAVTVHVLDINEFPPELSNPYETFVCENSKIGQVIQTFGAKDQDLPTSGQQFSFKSPKEDLKNNKNFTIRDFGNNTAGIVTRRSGFRRRVQEIFLLPVVIEDNGYPPKSSTGTLTIRVCGCESDGSLLTCSAEAIFLPVGLSTGALIAILLCIIILLVIVVLYVGLRRQKKKETLMSSKEDIRDNVIHYDDEGGGEEDTHAFDMGTLRNPKVVKENLYRRDVKPELKRDPRPAVSQDSADLRDFINQRLTEHDTDKSAPPYDSLATYAYEGDGSVAESLSSIESLAVDLEEDYDYLNDWGPRFKTLAGIFGEQSDTQSNSTTTENTH</sequence>
<name>A0A6A4RZY4_SCOMX</name>
<evidence type="ECO:0000256" key="6">
    <source>
        <dbReference type="ARBA" id="ARBA00022729"/>
    </source>
</evidence>
<dbReference type="Gene3D" id="4.10.900.10">
    <property type="entry name" value="TCF3-CBD (Catenin binding domain)"/>
    <property type="match status" value="1"/>
</dbReference>
<evidence type="ECO:0000256" key="10">
    <source>
        <dbReference type="ARBA" id="ARBA00022949"/>
    </source>
</evidence>
<dbReference type="FunFam" id="2.60.40.60:FF:000014">
    <property type="entry name" value="Cadherin 8"/>
    <property type="match status" value="1"/>
</dbReference>
<keyword evidence="13" id="KW-0325">Glycoprotein</keyword>
<accession>A0A6A4RZY4</accession>
<comment type="function">
    <text evidence="17">Cadherins are calcium-dependent cell adhesion proteins.</text>
</comment>
<evidence type="ECO:0000256" key="2">
    <source>
        <dbReference type="ARBA" id="ARBA00004536"/>
    </source>
</evidence>
<reference evidence="21 22" key="1">
    <citation type="submission" date="2019-06" db="EMBL/GenBank/DDBJ databases">
        <title>Draft genomes of female and male turbot (Scophthalmus maximus).</title>
        <authorList>
            <person name="Xu H."/>
            <person name="Xu X.-W."/>
            <person name="Shao C."/>
            <person name="Chen S."/>
        </authorList>
    </citation>
    <scope>NUCLEOTIDE SEQUENCE [LARGE SCALE GENOMIC DNA]</scope>
    <source>
        <strain evidence="21">Ysfricsl-2016a</strain>
        <tissue evidence="21">Blood</tissue>
    </source>
</reference>
<feature type="domain" description="Cadherin" evidence="20">
    <location>
        <begin position="335"/>
        <end position="443"/>
    </location>
</feature>
<dbReference type="PANTHER" id="PTHR24027">
    <property type="entry name" value="CADHERIN-23"/>
    <property type="match status" value="1"/>
</dbReference>
<evidence type="ECO:0000256" key="8">
    <source>
        <dbReference type="ARBA" id="ARBA00022837"/>
    </source>
</evidence>
<dbReference type="EMBL" id="VEVO01000017">
    <property type="protein sequence ID" value="KAF0028506.1"/>
    <property type="molecule type" value="Genomic_DNA"/>
</dbReference>
<evidence type="ECO:0000313" key="21">
    <source>
        <dbReference type="EMBL" id="KAF0028506.1"/>
    </source>
</evidence>
<keyword evidence="5" id="KW-0479">Metal-binding</keyword>